<feature type="domain" description="Reverse transcriptase zinc-binding" evidence="1">
    <location>
        <begin position="10"/>
        <end position="77"/>
    </location>
</feature>
<evidence type="ECO:0000259" key="1">
    <source>
        <dbReference type="Pfam" id="PF13966"/>
    </source>
</evidence>
<sequence length="169" mass="18938">MIQVEERLLPKVWKTWAPSKVAVFSWQLLQDRLPTRQNLWQRGVIEDASASMCVFCGLGPESADHLFGSCDHISPIWYSILRWLGVQLVPSRGVLGLFEAFLGMSMAECLVDRVKLSSWKWFLGKNPDSPWGGLEVLFCFVLPVVVSCLSLPEGFYCARGALRGSRFGG</sequence>
<dbReference type="GO" id="GO:0016301">
    <property type="term" value="F:kinase activity"/>
    <property type="evidence" value="ECO:0007669"/>
    <property type="project" value="UniProtKB-KW"/>
</dbReference>
<feature type="non-terminal residue" evidence="2">
    <location>
        <position position="169"/>
    </location>
</feature>
<proteinExistence type="predicted"/>
<comment type="caution">
    <text evidence="2">The sequence shown here is derived from an EMBL/GenBank/DDBJ whole genome shotgun (WGS) entry which is preliminary data.</text>
</comment>
<name>A0A392N6P7_9FABA</name>
<keyword evidence="2" id="KW-0675">Receptor</keyword>
<dbReference type="AlphaFoldDB" id="A0A392N6P7"/>
<accession>A0A392N6P7</accession>
<evidence type="ECO:0000313" key="3">
    <source>
        <dbReference type="Proteomes" id="UP000265520"/>
    </source>
</evidence>
<dbReference type="InterPro" id="IPR026960">
    <property type="entry name" value="RVT-Znf"/>
</dbReference>
<protein>
    <submittedName>
        <fullName evidence="2">Receptor-like kinase</fullName>
    </submittedName>
</protein>
<keyword evidence="2" id="KW-0808">Transferase</keyword>
<keyword evidence="3" id="KW-1185">Reference proteome</keyword>
<dbReference type="Proteomes" id="UP000265520">
    <property type="component" value="Unassembled WGS sequence"/>
</dbReference>
<dbReference type="Pfam" id="PF13966">
    <property type="entry name" value="zf-RVT"/>
    <property type="match status" value="1"/>
</dbReference>
<reference evidence="2 3" key="1">
    <citation type="journal article" date="2018" name="Front. Plant Sci.">
        <title>Red Clover (Trifolium pratense) and Zigzag Clover (T. medium) - A Picture of Genomic Similarities and Differences.</title>
        <authorList>
            <person name="Dluhosova J."/>
            <person name="Istvanek J."/>
            <person name="Nedelnik J."/>
            <person name="Repkova J."/>
        </authorList>
    </citation>
    <scope>NUCLEOTIDE SEQUENCE [LARGE SCALE GENOMIC DNA]</scope>
    <source>
        <strain evidence="3">cv. 10/8</strain>
        <tissue evidence="2">Leaf</tissue>
    </source>
</reference>
<dbReference type="EMBL" id="LXQA010028254">
    <property type="protein sequence ID" value="MCH94825.1"/>
    <property type="molecule type" value="Genomic_DNA"/>
</dbReference>
<organism evidence="2 3">
    <name type="scientific">Trifolium medium</name>
    <dbReference type="NCBI Taxonomy" id="97028"/>
    <lineage>
        <taxon>Eukaryota</taxon>
        <taxon>Viridiplantae</taxon>
        <taxon>Streptophyta</taxon>
        <taxon>Embryophyta</taxon>
        <taxon>Tracheophyta</taxon>
        <taxon>Spermatophyta</taxon>
        <taxon>Magnoliopsida</taxon>
        <taxon>eudicotyledons</taxon>
        <taxon>Gunneridae</taxon>
        <taxon>Pentapetalae</taxon>
        <taxon>rosids</taxon>
        <taxon>fabids</taxon>
        <taxon>Fabales</taxon>
        <taxon>Fabaceae</taxon>
        <taxon>Papilionoideae</taxon>
        <taxon>50 kb inversion clade</taxon>
        <taxon>NPAAA clade</taxon>
        <taxon>Hologalegina</taxon>
        <taxon>IRL clade</taxon>
        <taxon>Trifolieae</taxon>
        <taxon>Trifolium</taxon>
    </lineage>
</organism>
<evidence type="ECO:0000313" key="2">
    <source>
        <dbReference type="EMBL" id="MCH94825.1"/>
    </source>
</evidence>
<keyword evidence="2" id="KW-0418">Kinase</keyword>